<comment type="caution">
    <text evidence="3">The sequence shown here is derived from an EMBL/GenBank/DDBJ whole genome shotgun (WGS) entry which is preliminary data.</text>
</comment>
<evidence type="ECO:0000313" key="4">
    <source>
        <dbReference type="Proteomes" id="UP001165542"/>
    </source>
</evidence>
<feature type="transmembrane region" description="Helical" evidence="2">
    <location>
        <begin position="72"/>
        <end position="95"/>
    </location>
</feature>
<feature type="region of interest" description="Disordered" evidence="1">
    <location>
        <begin position="1"/>
        <end position="21"/>
    </location>
</feature>
<reference evidence="3" key="1">
    <citation type="submission" date="2021-11" db="EMBL/GenBank/DDBJ databases">
        <title>Halomonas sp., isolated from a coastal aquaculture zone in Dongshan Bay.</title>
        <authorList>
            <person name="Lin W."/>
        </authorList>
    </citation>
    <scope>NUCLEOTIDE SEQUENCE</scope>
    <source>
        <strain evidence="3">Yzlin-01</strain>
    </source>
</reference>
<name>A0ABT2EHJ0_9GAMM</name>
<organism evidence="3 4">
    <name type="scientific">Halomonas dongshanensis</name>
    <dbReference type="NCBI Taxonomy" id="2890835"/>
    <lineage>
        <taxon>Bacteria</taxon>
        <taxon>Pseudomonadati</taxon>
        <taxon>Pseudomonadota</taxon>
        <taxon>Gammaproteobacteria</taxon>
        <taxon>Oceanospirillales</taxon>
        <taxon>Halomonadaceae</taxon>
        <taxon>Halomonas</taxon>
    </lineage>
</organism>
<accession>A0ABT2EHJ0</accession>
<feature type="transmembrane region" description="Helical" evidence="2">
    <location>
        <begin position="275"/>
        <end position="298"/>
    </location>
</feature>
<feature type="transmembrane region" description="Helical" evidence="2">
    <location>
        <begin position="101"/>
        <end position="126"/>
    </location>
</feature>
<dbReference type="EMBL" id="JAJISC010000008">
    <property type="protein sequence ID" value="MCS2610803.1"/>
    <property type="molecule type" value="Genomic_DNA"/>
</dbReference>
<keyword evidence="4" id="KW-1185">Reference proteome</keyword>
<keyword evidence="2" id="KW-1133">Transmembrane helix</keyword>
<evidence type="ECO:0000256" key="2">
    <source>
        <dbReference type="SAM" id="Phobius"/>
    </source>
</evidence>
<evidence type="ECO:0000256" key="1">
    <source>
        <dbReference type="SAM" id="MobiDB-lite"/>
    </source>
</evidence>
<protein>
    <submittedName>
        <fullName evidence="3">Uncharacterized protein</fullName>
    </submittedName>
</protein>
<keyword evidence="2" id="KW-0472">Membrane</keyword>
<evidence type="ECO:0000313" key="3">
    <source>
        <dbReference type="EMBL" id="MCS2610803.1"/>
    </source>
</evidence>
<dbReference type="RefSeq" id="WP_259037300.1">
    <property type="nucleotide sequence ID" value="NZ_JAJISC010000008.1"/>
</dbReference>
<gene>
    <name evidence="3" type="ORF">LLY24_15920</name>
</gene>
<dbReference type="Proteomes" id="UP001165542">
    <property type="component" value="Unassembled WGS sequence"/>
</dbReference>
<sequence length="371" mass="42874">MAKKHKGLMGPDPTKPQRAGNVERLPSGKIIFLAPVPLPTGEPALNEGSVSDLNDTWLDYGAGWFGVFGNQLIIALSFWSFLIVTFFFPMVVYPFVSERVFNAFIGVSIRDGFIAMFIGLLLGLFINLKHLCARKKYLPTRFHRQRREVCFVPEKKGGDGHEKPVFVPWESLRVWVFETRGVTQYGVQQQYGMGMGYVLPSTDQWVKTEFMTPALPLALAEWEALRGYMEYEVNSLDEIQSPLAIREEGDPPWEGAHTIRNAHRRLHRRRRNGEVGWLYTLGWYLYHVLTFWTLPGYLAEWTTRFVRRSGEKALPKEMVEWSKPLPKEQWAKPSKALIVISEEVRRIRQQAPDWPIEKVFAEAYRRQSPKS</sequence>
<proteinExistence type="predicted"/>
<keyword evidence="2" id="KW-0812">Transmembrane</keyword>